<reference evidence="10 11" key="1">
    <citation type="submission" date="2019-11" db="EMBL/GenBank/DDBJ databases">
        <authorList>
            <person name="Ren C."/>
            <person name="Wang H."/>
            <person name="Xu Y."/>
        </authorList>
    </citation>
    <scope>NUCLEOTIDE SEQUENCE [LARGE SCALE GENOMIC DNA]</scope>
    <source>
        <strain evidence="11">JNU-WLY1368</strain>
        <strain evidence="8 10">LBM 19010</strain>
    </source>
</reference>
<evidence type="ECO:0000313" key="11">
    <source>
        <dbReference type="Proteomes" id="UP000509623"/>
    </source>
</evidence>
<keyword evidence="11" id="KW-1185">Reference proteome</keyword>
<feature type="domain" description="Radical SAM core" evidence="7">
    <location>
        <begin position="1"/>
        <end position="237"/>
    </location>
</feature>
<keyword evidence="2" id="KW-0004">4Fe-4S</keyword>
<dbReference type="GO" id="GO:0003824">
    <property type="term" value="F:catalytic activity"/>
    <property type="evidence" value="ECO:0007669"/>
    <property type="project" value="InterPro"/>
</dbReference>
<dbReference type="SUPFAM" id="SSF102114">
    <property type="entry name" value="Radical SAM enzymes"/>
    <property type="match status" value="1"/>
</dbReference>
<dbReference type="Gene3D" id="3.80.30.20">
    <property type="entry name" value="tm_1862 like domain"/>
    <property type="match status" value="1"/>
</dbReference>
<dbReference type="InterPro" id="IPR007197">
    <property type="entry name" value="rSAM"/>
</dbReference>
<dbReference type="GO" id="GO:0046872">
    <property type="term" value="F:metal ion binding"/>
    <property type="evidence" value="ECO:0007669"/>
    <property type="project" value="UniProtKB-KW"/>
</dbReference>
<dbReference type="PROSITE" id="PS51918">
    <property type="entry name" value="RADICAL_SAM"/>
    <property type="match status" value="1"/>
</dbReference>
<dbReference type="Proteomes" id="UP000509623">
    <property type="component" value="Chromosome"/>
</dbReference>
<evidence type="ECO:0000256" key="6">
    <source>
        <dbReference type="ARBA" id="ARBA00023014"/>
    </source>
</evidence>
<proteinExistence type="predicted"/>
<dbReference type="EMBL" id="CP046161">
    <property type="protein sequence ID" value="QKO31077.1"/>
    <property type="molecule type" value="Genomic_DNA"/>
</dbReference>
<reference evidence="9" key="3">
    <citation type="journal article" date="2022" name="Int. J. Syst. Evol. Microbiol.">
        <title>Caproicibacterium lactatifermentans sp. nov., isolated from pit clay used for the production of Chinese strong aroma-type liquor.</title>
        <authorList>
            <person name="Wang H."/>
            <person name="Gu Y."/>
            <person name="Zhao D."/>
            <person name="Qiao Z."/>
            <person name="Zheng J."/>
            <person name="Gao J."/>
            <person name="Ren C."/>
            <person name="Xu Y."/>
        </authorList>
    </citation>
    <scope>NUCLEOTIDE SEQUENCE</scope>
    <source>
        <strain evidence="9">JNU-WLY1368</strain>
    </source>
</reference>
<dbReference type="InterPro" id="IPR058240">
    <property type="entry name" value="rSAM_sf"/>
</dbReference>
<dbReference type="SFLD" id="SFLDS00029">
    <property type="entry name" value="Radical_SAM"/>
    <property type="match status" value="1"/>
</dbReference>
<dbReference type="CDD" id="cd01335">
    <property type="entry name" value="Radical_SAM"/>
    <property type="match status" value="1"/>
</dbReference>
<keyword evidence="5" id="KW-0408">Iron</keyword>
<dbReference type="SFLD" id="SFLDG01086">
    <property type="entry name" value="elongater_protein-like"/>
    <property type="match status" value="1"/>
</dbReference>
<dbReference type="Proteomes" id="UP000501316">
    <property type="component" value="Chromosome"/>
</dbReference>
<name>A0A859DUZ4_9FIRM</name>
<protein>
    <submittedName>
        <fullName evidence="8">Radical SAM protein</fullName>
    </submittedName>
</protein>
<dbReference type="KEGG" id="clf:GJQ69_04785"/>
<dbReference type="SFLD" id="SFLDG01082">
    <property type="entry name" value="B12-binding_domain_containing"/>
    <property type="match status" value="1"/>
</dbReference>
<gene>
    <name evidence="8" type="ORF">GJQ69_04785</name>
    <name evidence="9" type="ORF">GKP14_08765</name>
</gene>
<dbReference type="GO" id="GO:0005737">
    <property type="term" value="C:cytoplasm"/>
    <property type="evidence" value="ECO:0007669"/>
    <property type="project" value="TreeGrafter"/>
</dbReference>
<dbReference type="PANTHER" id="PTHR11135:SF0">
    <property type="entry name" value="ELONGATOR COMPLEX PROTEIN 3"/>
    <property type="match status" value="1"/>
</dbReference>
<reference evidence="9" key="2">
    <citation type="journal article" date="2021" name="Appl. Environ. Microbiol.">
        <title>Adaptability of a Caproate-Producing Bacterium Contributes to Its Dominance in an Anaerobic Fermentation System.</title>
        <authorList>
            <person name="Wang H."/>
            <person name="Gu Y."/>
            <person name="Zhou W."/>
            <person name="Zhao D."/>
            <person name="Qiao Z."/>
            <person name="Zheng J."/>
            <person name="Gao J."/>
            <person name="Chen X."/>
            <person name="Ren C."/>
            <person name="Xu Y."/>
        </authorList>
    </citation>
    <scope>NUCLEOTIDE SEQUENCE</scope>
    <source>
        <strain evidence="9">JNU-WLY1368</strain>
    </source>
</reference>
<evidence type="ECO:0000256" key="4">
    <source>
        <dbReference type="ARBA" id="ARBA00022723"/>
    </source>
</evidence>
<dbReference type="InterPro" id="IPR039661">
    <property type="entry name" value="ELP3"/>
</dbReference>
<dbReference type="RefSeq" id="WP_086035818.1">
    <property type="nucleotide sequence ID" value="NZ_CP046051.1"/>
</dbReference>
<keyword evidence="3" id="KW-0949">S-adenosyl-L-methionine</keyword>
<dbReference type="SMART" id="SM00729">
    <property type="entry name" value="Elp3"/>
    <property type="match status" value="1"/>
</dbReference>
<dbReference type="Pfam" id="PF04055">
    <property type="entry name" value="Radical_SAM"/>
    <property type="match status" value="1"/>
</dbReference>
<evidence type="ECO:0000313" key="10">
    <source>
        <dbReference type="Proteomes" id="UP000501316"/>
    </source>
</evidence>
<evidence type="ECO:0000256" key="5">
    <source>
        <dbReference type="ARBA" id="ARBA00023004"/>
    </source>
</evidence>
<dbReference type="AlphaFoldDB" id="A0A859DUZ4"/>
<evidence type="ECO:0000256" key="2">
    <source>
        <dbReference type="ARBA" id="ARBA00022485"/>
    </source>
</evidence>
<evidence type="ECO:0000313" key="8">
    <source>
        <dbReference type="EMBL" id="QKN23851.1"/>
    </source>
</evidence>
<dbReference type="GO" id="GO:0002926">
    <property type="term" value="P:tRNA wobble base 5-methoxycarbonylmethyl-2-thiouridinylation"/>
    <property type="evidence" value="ECO:0007669"/>
    <property type="project" value="TreeGrafter"/>
</dbReference>
<dbReference type="InterPro" id="IPR023404">
    <property type="entry name" value="rSAM_horseshoe"/>
</dbReference>
<dbReference type="InterPro" id="IPR032432">
    <property type="entry name" value="Radical_SAM_C"/>
</dbReference>
<comment type="cofactor">
    <cofactor evidence="1">
        <name>[4Fe-4S] cluster</name>
        <dbReference type="ChEBI" id="CHEBI:49883"/>
    </cofactor>
</comment>
<dbReference type="EMBL" id="CP046051">
    <property type="protein sequence ID" value="QKN23851.1"/>
    <property type="molecule type" value="Genomic_DNA"/>
</dbReference>
<keyword evidence="4" id="KW-0479">Metal-binding</keyword>
<dbReference type="GO" id="GO:0051539">
    <property type="term" value="F:4 iron, 4 sulfur cluster binding"/>
    <property type="evidence" value="ECO:0007669"/>
    <property type="project" value="UniProtKB-KW"/>
</dbReference>
<evidence type="ECO:0000259" key="7">
    <source>
        <dbReference type="PROSITE" id="PS51918"/>
    </source>
</evidence>
<organism evidence="8 10">
    <name type="scientific">Caproicibacterium lactatifermentans</name>
    <dbReference type="NCBI Taxonomy" id="2666138"/>
    <lineage>
        <taxon>Bacteria</taxon>
        <taxon>Bacillati</taxon>
        <taxon>Bacillota</taxon>
        <taxon>Clostridia</taxon>
        <taxon>Eubacteriales</taxon>
        <taxon>Oscillospiraceae</taxon>
        <taxon>Caproicibacterium</taxon>
    </lineage>
</organism>
<keyword evidence="6" id="KW-0411">Iron-sulfur</keyword>
<sequence>MKHANVAIFVPHVGCPHRCSFCDQRLITGKTLLPSPQDVQDAAETALSSLGPAAAKAEIAFFGGSFTAVEGTYRRSLLEAAAPYVRSGRFAGIRLSTRPDAVDEAILDELCSYGVTTIELGAQSMDNAVLQKNGRGHTVEQVADASHRIKARGIRLGLQMMTGLPGDTPAGAWHTARCFAALGAEDVRIYPAIVLPHTQMAEWYQKGQYTPQTLEEAVDLCTGLLQYFEERKIQVIRLGLHASPELEKDRLAGPWHPAFRELCESRRWLLRMQEVLRGQPAGDYQFTVPARYLSQAKGQKKANLSALERLGYRVSVTAGKNFCLSGSAGPILIKETCTYAHPFLGNSGL</sequence>
<dbReference type="InterPro" id="IPR006638">
    <property type="entry name" value="Elp3/MiaA/NifB-like_rSAM"/>
</dbReference>
<dbReference type="Pfam" id="PF16199">
    <property type="entry name" value="Radical_SAM_C"/>
    <property type="match status" value="1"/>
</dbReference>
<evidence type="ECO:0000313" key="9">
    <source>
        <dbReference type="EMBL" id="QKO31077.1"/>
    </source>
</evidence>
<evidence type="ECO:0000256" key="3">
    <source>
        <dbReference type="ARBA" id="ARBA00022691"/>
    </source>
</evidence>
<dbReference type="PANTHER" id="PTHR11135">
    <property type="entry name" value="HISTONE ACETYLTRANSFERASE-RELATED"/>
    <property type="match status" value="1"/>
</dbReference>
<accession>A0A859DUZ4</accession>
<evidence type="ECO:0000256" key="1">
    <source>
        <dbReference type="ARBA" id="ARBA00001966"/>
    </source>
</evidence>